<dbReference type="GeneID" id="111254475"/>
<dbReference type="InterPro" id="IPR019734">
    <property type="entry name" value="TPR_rpt"/>
</dbReference>
<evidence type="ECO:0000313" key="14">
    <source>
        <dbReference type="Proteomes" id="UP000594260"/>
    </source>
</evidence>
<dbReference type="InterPro" id="IPR011990">
    <property type="entry name" value="TPR-like_helical_dom_sf"/>
</dbReference>
<evidence type="ECO:0000256" key="3">
    <source>
        <dbReference type="ARBA" id="ARBA00022737"/>
    </source>
</evidence>
<protein>
    <recommendedName>
        <fullName evidence="15">Mitochondrial import receptor subunit TOM70</fullName>
    </recommendedName>
</protein>
<keyword evidence="3" id="KW-0677">Repeat</keyword>
<evidence type="ECO:0000256" key="5">
    <source>
        <dbReference type="ARBA" id="ARBA00022803"/>
    </source>
</evidence>
<dbReference type="PROSITE" id="PS50005">
    <property type="entry name" value="TPR"/>
    <property type="match status" value="3"/>
</dbReference>
<accession>A0A7M7KXP8</accession>
<sequence>MEGSVSSPVRAEVGTMAIDAAMDSQSDSKLKYVIIFGAPLIAGVALYWYMRRRKGNALSKNSAGSSGVQKSDTRAVSQKKVDEQMKSQKERATGYKDKGNRFFRNNRFKAAIESYSEGIKVCPVNETEMLSIFYQNRAASYEKLQMFDNVIQDCNKAIELNKRYSKAYLRRAKAWEQRGELRKCLEDATFSCMINDFKDEQALQLVDKMLKLFGAQQAKEIYHQRKPSLPSSPYIRNFLRSFSEDPVILDLNAKRNNVPQQKSHMPPSGYDLALQDLQDEIWDAVEAHCSEEIEKDQNKEKVDKALILRAGFSLITGKVTEAMKDVENLLSRENVDIKVRVNGLIKKATVELHFEKTEEALATFQKAVDLDPNNADIYLHRAGTRFNDRAQQNAGRKKFNECLKKFPNDSEVLFLYAQLMMGLEKYDSAEKYLNELIEIHPQDSAGFVHLGIIALQARKDIRGAVALMKTAIENDPKCQLAYETLGTLYIQTGQMVEGIALLDKGIAMAQTEAEIAHLIGLKTTAEIQMSASKKFGTEVPLFSVPLAVN</sequence>
<evidence type="ECO:0000256" key="10">
    <source>
        <dbReference type="PROSITE-ProRule" id="PRU00339"/>
    </source>
</evidence>
<dbReference type="Gene3D" id="1.25.40.10">
    <property type="entry name" value="Tetratricopeptide repeat domain"/>
    <property type="match status" value="2"/>
</dbReference>
<evidence type="ECO:0000256" key="7">
    <source>
        <dbReference type="ARBA" id="ARBA00023128"/>
    </source>
</evidence>
<dbReference type="CTD" id="34618"/>
<dbReference type="Pfam" id="PF13414">
    <property type="entry name" value="TPR_11"/>
    <property type="match status" value="1"/>
</dbReference>
<keyword evidence="2 12" id="KW-0812">Transmembrane</keyword>
<dbReference type="RefSeq" id="XP_022671093.1">
    <property type="nucleotide sequence ID" value="XM_022815358.1"/>
</dbReference>
<evidence type="ECO:0000256" key="1">
    <source>
        <dbReference type="ARBA" id="ARBA00004572"/>
    </source>
</evidence>
<dbReference type="GO" id="GO:0005741">
    <property type="term" value="C:mitochondrial outer membrane"/>
    <property type="evidence" value="ECO:0007669"/>
    <property type="project" value="UniProtKB-SubCell"/>
</dbReference>
<dbReference type="EnsemblMetazoa" id="XM_022815358">
    <property type="protein sequence ID" value="XP_022671093"/>
    <property type="gene ID" value="LOC111254475"/>
</dbReference>
<dbReference type="Proteomes" id="UP000594260">
    <property type="component" value="Unplaced"/>
</dbReference>
<evidence type="ECO:0000256" key="4">
    <source>
        <dbReference type="ARBA" id="ARBA00022787"/>
    </source>
</evidence>
<evidence type="ECO:0000256" key="12">
    <source>
        <dbReference type="SAM" id="Phobius"/>
    </source>
</evidence>
<comment type="similarity">
    <text evidence="9">Belongs to the Tom70 family.</text>
</comment>
<comment type="subcellular location">
    <subcellularLocation>
        <location evidence="1">Mitochondrion outer membrane</location>
        <topology evidence="1">Single-pass membrane protein</topology>
    </subcellularLocation>
</comment>
<name>A0A7M7KXP8_VARDE</name>
<keyword evidence="6 12" id="KW-1133">Transmembrane helix</keyword>
<evidence type="ECO:0000256" key="11">
    <source>
        <dbReference type="SAM" id="MobiDB-lite"/>
    </source>
</evidence>
<dbReference type="GO" id="GO:0008320">
    <property type="term" value="F:protein transmembrane transporter activity"/>
    <property type="evidence" value="ECO:0007669"/>
    <property type="project" value="TreeGrafter"/>
</dbReference>
<feature type="repeat" description="TPR" evidence="10">
    <location>
        <begin position="410"/>
        <end position="443"/>
    </location>
</feature>
<evidence type="ECO:0000256" key="8">
    <source>
        <dbReference type="ARBA" id="ARBA00023136"/>
    </source>
</evidence>
<feature type="repeat" description="TPR" evidence="10">
    <location>
        <begin position="341"/>
        <end position="374"/>
    </location>
</feature>
<dbReference type="SUPFAM" id="SSF48452">
    <property type="entry name" value="TPR-like"/>
    <property type="match status" value="1"/>
</dbReference>
<feature type="transmembrane region" description="Helical" evidence="12">
    <location>
        <begin position="32"/>
        <end position="50"/>
    </location>
</feature>
<keyword evidence="7" id="KW-0496">Mitochondrion</keyword>
<dbReference type="GO" id="GO:0045039">
    <property type="term" value="P:protein insertion into mitochondrial inner membrane"/>
    <property type="evidence" value="ECO:0007669"/>
    <property type="project" value="TreeGrafter"/>
</dbReference>
<organism evidence="13 14">
    <name type="scientific">Varroa destructor</name>
    <name type="common">Honeybee mite</name>
    <dbReference type="NCBI Taxonomy" id="109461"/>
    <lineage>
        <taxon>Eukaryota</taxon>
        <taxon>Metazoa</taxon>
        <taxon>Ecdysozoa</taxon>
        <taxon>Arthropoda</taxon>
        <taxon>Chelicerata</taxon>
        <taxon>Arachnida</taxon>
        <taxon>Acari</taxon>
        <taxon>Parasitiformes</taxon>
        <taxon>Mesostigmata</taxon>
        <taxon>Gamasina</taxon>
        <taxon>Dermanyssoidea</taxon>
        <taxon>Varroidae</taxon>
        <taxon>Varroa</taxon>
    </lineage>
</organism>
<keyword evidence="14" id="KW-1185">Reference proteome</keyword>
<proteinExistence type="inferred from homology"/>
<feature type="compositionally biased region" description="Polar residues" evidence="11">
    <location>
        <begin position="59"/>
        <end position="76"/>
    </location>
</feature>
<evidence type="ECO:0000256" key="9">
    <source>
        <dbReference type="ARBA" id="ARBA00038030"/>
    </source>
</evidence>
<evidence type="ECO:0000256" key="2">
    <source>
        <dbReference type="ARBA" id="ARBA00022692"/>
    </source>
</evidence>
<dbReference type="Pfam" id="PF13181">
    <property type="entry name" value="TPR_8"/>
    <property type="match status" value="1"/>
</dbReference>
<reference evidence="13" key="1">
    <citation type="submission" date="2021-01" db="UniProtKB">
        <authorList>
            <consortium name="EnsemblMetazoa"/>
        </authorList>
    </citation>
    <scope>IDENTIFICATION</scope>
</reference>
<evidence type="ECO:0000313" key="13">
    <source>
        <dbReference type="EnsemblMetazoa" id="XP_022671093"/>
    </source>
</evidence>
<dbReference type="AlphaFoldDB" id="A0A7M7KXP8"/>
<dbReference type="PANTHER" id="PTHR46208:SF1">
    <property type="entry name" value="MITOCHONDRIAL IMPORT RECEPTOR SUBUNIT TOM70"/>
    <property type="match status" value="1"/>
</dbReference>
<dbReference type="Pfam" id="PF14559">
    <property type="entry name" value="TPR_19"/>
    <property type="match status" value="2"/>
</dbReference>
<feature type="repeat" description="TPR" evidence="10">
    <location>
        <begin position="92"/>
        <end position="125"/>
    </location>
</feature>
<keyword evidence="8 12" id="KW-0472">Membrane</keyword>
<keyword evidence="5 10" id="KW-0802">TPR repeat</keyword>
<dbReference type="GO" id="GO:0030150">
    <property type="term" value="P:protein import into mitochondrial matrix"/>
    <property type="evidence" value="ECO:0007669"/>
    <property type="project" value="TreeGrafter"/>
</dbReference>
<keyword evidence="4" id="KW-1000">Mitochondrion outer membrane</keyword>
<feature type="compositionally biased region" description="Basic and acidic residues" evidence="11">
    <location>
        <begin position="79"/>
        <end position="93"/>
    </location>
</feature>
<evidence type="ECO:0008006" key="15">
    <source>
        <dbReference type="Google" id="ProtNLM"/>
    </source>
</evidence>
<dbReference type="PANTHER" id="PTHR46208">
    <property type="entry name" value="MITOCHONDRIAL IMPORT RECEPTOR SUBUNIT TOM70"/>
    <property type="match status" value="1"/>
</dbReference>
<dbReference type="SMART" id="SM00028">
    <property type="entry name" value="TPR"/>
    <property type="match status" value="6"/>
</dbReference>
<evidence type="ECO:0000256" key="6">
    <source>
        <dbReference type="ARBA" id="ARBA00022989"/>
    </source>
</evidence>
<dbReference type="GO" id="GO:0030943">
    <property type="term" value="F:mitochondrion targeting sequence binding"/>
    <property type="evidence" value="ECO:0007669"/>
    <property type="project" value="TreeGrafter"/>
</dbReference>
<feature type="region of interest" description="Disordered" evidence="11">
    <location>
        <begin position="59"/>
        <end position="93"/>
    </location>
</feature>